<proteinExistence type="predicted"/>
<sequence length="42" mass="4190">MAGAVPGNTSPVAFLSIEDGVEAGDDVPLAARGLLACPHALW</sequence>
<dbReference type="EMBL" id="JAMTCK010000017">
    <property type="protein sequence ID" value="MCP2169138.1"/>
    <property type="molecule type" value="Genomic_DNA"/>
</dbReference>
<comment type="caution">
    <text evidence="1">The sequence shown here is derived from an EMBL/GenBank/DDBJ whole genome shotgun (WGS) entry which is preliminary data.</text>
</comment>
<dbReference type="AlphaFoldDB" id="A0AAE3GNA0"/>
<keyword evidence="2" id="KW-1185">Reference proteome</keyword>
<accession>A0AAE3GNA0</accession>
<reference evidence="1" key="1">
    <citation type="submission" date="2022-06" db="EMBL/GenBank/DDBJ databases">
        <title>Genomic Encyclopedia of Archaeal and Bacterial Type Strains, Phase II (KMG-II): from individual species to whole genera.</title>
        <authorList>
            <person name="Goeker M."/>
        </authorList>
    </citation>
    <scope>NUCLEOTIDE SEQUENCE</scope>
    <source>
        <strain evidence="1">DSM 43935</strain>
    </source>
</reference>
<name>A0AAE3GNA0_9PSEU</name>
<gene>
    <name evidence="1" type="ORF">LX83_006022</name>
</gene>
<evidence type="ECO:0000313" key="2">
    <source>
        <dbReference type="Proteomes" id="UP001206128"/>
    </source>
</evidence>
<organism evidence="1 2">
    <name type="scientific">Goodfellowiella coeruleoviolacea</name>
    <dbReference type="NCBI Taxonomy" id="334858"/>
    <lineage>
        <taxon>Bacteria</taxon>
        <taxon>Bacillati</taxon>
        <taxon>Actinomycetota</taxon>
        <taxon>Actinomycetes</taxon>
        <taxon>Pseudonocardiales</taxon>
        <taxon>Pseudonocardiaceae</taxon>
        <taxon>Goodfellowiella</taxon>
    </lineage>
</organism>
<dbReference type="Proteomes" id="UP001206128">
    <property type="component" value="Unassembled WGS sequence"/>
</dbReference>
<evidence type="ECO:0000313" key="1">
    <source>
        <dbReference type="EMBL" id="MCP2169138.1"/>
    </source>
</evidence>
<protein>
    <submittedName>
        <fullName evidence="1">Uncharacterized protein</fullName>
    </submittedName>
</protein>